<reference evidence="2" key="1">
    <citation type="journal article" date="2018" name="Genome Announc.">
        <title>Draft Genome Sequence of the Nitrogen-Fixing and Hormogonia-Inducing Cyanobacterium Nostoc cycadae Strain WK-1, Isolated from the Coralloid Roots of Cycas revoluta.</title>
        <authorList>
            <person name="Kanesaki Y."/>
            <person name="Hirose M."/>
            <person name="Hirose Y."/>
            <person name="Fujisawa T."/>
            <person name="Nakamura Y."/>
            <person name="Watanabe S."/>
            <person name="Matsunaga S."/>
            <person name="Uchida H."/>
            <person name="Murakami A."/>
        </authorList>
    </citation>
    <scope>NUCLEOTIDE SEQUENCE [LARGE SCALE GENOMIC DNA]</scope>
    <source>
        <strain evidence="2">WK-1</strain>
    </source>
</reference>
<keyword evidence="2" id="KW-1185">Reference proteome</keyword>
<dbReference type="REBASE" id="259479">
    <property type="entry name" value="NcyWK1ORF1034P"/>
</dbReference>
<organism evidence="1 2">
    <name type="scientific">Nostoc cycadae WK-1</name>
    <dbReference type="NCBI Taxonomy" id="1861711"/>
    <lineage>
        <taxon>Bacteria</taxon>
        <taxon>Bacillati</taxon>
        <taxon>Cyanobacteriota</taxon>
        <taxon>Cyanophyceae</taxon>
        <taxon>Nostocales</taxon>
        <taxon>Nostocaceae</taxon>
        <taxon>Nostoc</taxon>
    </lineage>
</organism>
<evidence type="ECO:0000313" key="1">
    <source>
        <dbReference type="EMBL" id="GBE91311.1"/>
    </source>
</evidence>
<sequence length="294" mass="34030">MNNIPENIRLKELVIVANLNKPFFDDFISFLQMEGYADLYEFVIEQDASKAKMAIKKYLERKIPKDIKLYDGIARPYADENKAKWLLLGWIFRDAPEQRLKGLLNNLSGQQNERKAELLNQVRQYVATILDERERWNWIPISEVIIDRLEGSRRSIKGNLFEEIVRRNLKDIFEKHKIQLSIDKTQIKLSGETYDIKVSGTRGDILIPVKTRETMGGGHALLFTRDIHKAITVANQDGYQCIPIIIAESWTCDLIALGCQEVIYINKNPNQINEVEPLLVQKLENLIEVFCSII</sequence>
<comment type="caution">
    <text evidence="1">The sequence shown here is derived from an EMBL/GenBank/DDBJ whole genome shotgun (WGS) entry which is preliminary data.</text>
</comment>
<evidence type="ECO:0000313" key="2">
    <source>
        <dbReference type="Proteomes" id="UP000236527"/>
    </source>
</evidence>
<dbReference type="EMBL" id="BDGE01000019">
    <property type="protein sequence ID" value="GBE91311.1"/>
    <property type="molecule type" value="Genomic_DNA"/>
</dbReference>
<proteinExistence type="predicted"/>
<dbReference type="Proteomes" id="UP000236527">
    <property type="component" value="Unassembled WGS sequence"/>
</dbReference>
<gene>
    <name evidence="1" type="ORF">NCWK1_1035</name>
</gene>
<dbReference type="AlphaFoldDB" id="A0A2H6LDM9"/>
<dbReference type="RefSeq" id="WP_103124000.1">
    <property type="nucleotide sequence ID" value="NZ_DF978423.1"/>
</dbReference>
<protein>
    <submittedName>
        <fullName evidence="1">NheIR protein</fullName>
    </submittedName>
</protein>
<name>A0A2H6LDM9_9NOSO</name>
<accession>A0A2H6LDM9</accession>